<feature type="region of interest" description="Disordered" evidence="1">
    <location>
        <begin position="148"/>
        <end position="182"/>
    </location>
</feature>
<evidence type="ECO:0000259" key="2">
    <source>
        <dbReference type="PROSITE" id="PS50003"/>
    </source>
</evidence>
<dbReference type="PANTHER" id="PTHR16186:SF9">
    <property type="entry name" value="SH2 DOMAIN-CONTAINING PROTEIN"/>
    <property type="match status" value="1"/>
</dbReference>
<dbReference type="Proteomes" id="UP000694888">
    <property type="component" value="Unplaced"/>
</dbReference>
<evidence type="ECO:0000313" key="4">
    <source>
        <dbReference type="RefSeq" id="XP_012935569.1"/>
    </source>
</evidence>
<dbReference type="Pfam" id="PF00169">
    <property type="entry name" value="PH"/>
    <property type="match status" value="1"/>
</dbReference>
<dbReference type="PROSITE" id="PS50003">
    <property type="entry name" value="PH_DOMAIN"/>
    <property type="match status" value="1"/>
</dbReference>
<gene>
    <name evidence="4" type="primary">LOC101846122</name>
</gene>
<name>A0ABM0ZVT0_APLCA</name>
<proteinExistence type="predicted"/>
<dbReference type="SUPFAM" id="SSF50729">
    <property type="entry name" value="PH domain-like"/>
    <property type="match status" value="1"/>
</dbReference>
<dbReference type="InterPro" id="IPR011993">
    <property type="entry name" value="PH-like_dom_sf"/>
</dbReference>
<evidence type="ECO:0000256" key="1">
    <source>
        <dbReference type="SAM" id="MobiDB-lite"/>
    </source>
</evidence>
<dbReference type="InterPro" id="IPR039111">
    <property type="entry name" value="STAP1/STAP2"/>
</dbReference>
<sequence length="224" mass="25532">MDSGQYVNIQRLKKFHEGWMEHKSQGRRQWTSIWGVLRGHMIFLFSSKDTSPEMMIGTLTINKDTRLEKKDGNEQTGYRFDLYCAKRVNTFKTTKFSERELWKAFIEGIARNTVPDSLDLLPGQIEHVRELLSIGVRLPSSAQIDRRSSEPAVVSSFSGGFDSPNGSTSGSYSQTDEDLNIPPEDYIEPTPVTTLTARHSFYADPSKTEPPRFALHMLDHNFHS</sequence>
<dbReference type="InterPro" id="IPR001849">
    <property type="entry name" value="PH_domain"/>
</dbReference>
<dbReference type="Gene3D" id="2.30.29.30">
    <property type="entry name" value="Pleckstrin-homology domain (PH domain)/Phosphotyrosine-binding domain (PTB)"/>
    <property type="match status" value="1"/>
</dbReference>
<dbReference type="GeneID" id="101846122"/>
<accession>A0ABM0ZVT0</accession>
<organism evidence="3 4">
    <name type="scientific">Aplysia californica</name>
    <name type="common">California sea hare</name>
    <dbReference type="NCBI Taxonomy" id="6500"/>
    <lineage>
        <taxon>Eukaryota</taxon>
        <taxon>Metazoa</taxon>
        <taxon>Spiralia</taxon>
        <taxon>Lophotrochozoa</taxon>
        <taxon>Mollusca</taxon>
        <taxon>Gastropoda</taxon>
        <taxon>Heterobranchia</taxon>
        <taxon>Euthyneura</taxon>
        <taxon>Tectipleura</taxon>
        <taxon>Aplysiida</taxon>
        <taxon>Aplysioidea</taxon>
        <taxon>Aplysiidae</taxon>
        <taxon>Aplysia</taxon>
    </lineage>
</organism>
<feature type="compositionally biased region" description="Polar residues" evidence="1">
    <location>
        <begin position="164"/>
        <end position="174"/>
    </location>
</feature>
<evidence type="ECO:0000313" key="3">
    <source>
        <dbReference type="Proteomes" id="UP000694888"/>
    </source>
</evidence>
<keyword evidence="3" id="KW-1185">Reference proteome</keyword>
<protein>
    <submittedName>
        <fullName evidence="4">Signal-transducing adaptor protein 1</fullName>
    </submittedName>
</protein>
<dbReference type="PANTHER" id="PTHR16186">
    <property type="entry name" value="SIGNAL-TRANSDUCING ADAPTOR PROTEIN-RELATED"/>
    <property type="match status" value="1"/>
</dbReference>
<feature type="domain" description="PH" evidence="2">
    <location>
        <begin position="13"/>
        <end position="111"/>
    </location>
</feature>
<dbReference type="RefSeq" id="XP_012935569.1">
    <property type="nucleotide sequence ID" value="XM_013080115.2"/>
</dbReference>
<reference evidence="4" key="1">
    <citation type="submission" date="2025-08" db="UniProtKB">
        <authorList>
            <consortium name="RefSeq"/>
        </authorList>
    </citation>
    <scope>IDENTIFICATION</scope>
</reference>
<dbReference type="SMART" id="SM00233">
    <property type="entry name" value="PH"/>
    <property type="match status" value="1"/>
</dbReference>